<dbReference type="RefSeq" id="WP_086950380.1">
    <property type="nucleotide sequence ID" value="NZ_FWFD01000003.1"/>
</dbReference>
<accession>A0A1X6WKF6</accession>
<reference evidence="3" key="1">
    <citation type="submission" date="2017-02" db="EMBL/GenBank/DDBJ databases">
        <authorList>
            <person name="Dridi B."/>
        </authorList>
    </citation>
    <scope>NUCLEOTIDE SEQUENCE [LARGE SCALE GENOMIC DNA]</scope>
    <source>
        <strain evidence="3">bH819</strain>
    </source>
</reference>
<protein>
    <recommendedName>
        <fullName evidence="4">DUF624 domain-containing protein</fullName>
    </recommendedName>
</protein>
<evidence type="ECO:0000313" key="2">
    <source>
        <dbReference type="EMBL" id="SLM84729.1"/>
    </source>
</evidence>
<sequence length="208" mass="24194">MLGTGLERAFKVSWLVIKLNLFFHLFSLMGGIIFGIGPSIQMVSNLFQTSEFDSKEVTLKKAFKLWKQYFIRSNVQFLFFLSLFTLLAYNLYLSVQMLGMVWLMIDFILIVAILFLYISYQYVISYEATYDMPFIQVLKLAFISVFFSFGTFFKLLLGVITIGFVTWQIKGLLLFATFSLLIIWSVIATKRIRDVVNEKLGFNEEEMV</sequence>
<evidence type="ECO:0000313" key="3">
    <source>
        <dbReference type="Proteomes" id="UP000195918"/>
    </source>
</evidence>
<keyword evidence="1" id="KW-0812">Transmembrane</keyword>
<dbReference type="EMBL" id="FWFD01000003">
    <property type="protein sequence ID" value="SLM84729.1"/>
    <property type="molecule type" value="Genomic_DNA"/>
</dbReference>
<feature type="transmembrane region" description="Helical" evidence="1">
    <location>
        <begin position="98"/>
        <end position="120"/>
    </location>
</feature>
<feature type="transmembrane region" description="Helical" evidence="1">
    <location>
        <begin position="12"/>
        <end position="36"/>
    </location>
</feature>
<dbReference type="Proteomes" id="UP000195918">
    <property type="component" value="Unassembled WGS sequence"/>
</dbReference>
<dbReference type="AlphaFoldDB" id="A0A1X6WKF6"/>
<gene>
    <name evidence="2" type="ORF">FM121_01455</name>
</gene>
<proteinExistence type="predicted"/>
<keyword evidence="1" id="KW-0472">Membrane</keyword>
<dbReference type="OrthoDB" id="1650985at2"/>
<keyword evidence="1" id="KW-1133">Transmembrane helix</keyword>
<keyword evidence="3" id="KW-1185">Reference proteome</keyword>
<dbReference type="InterPro" id="IPR006938">
    <property type="entry name" value="DUF624"/>
</dbReference>
<feature type="transmembrane region" description="Helical" evidence="1">
    <location>
        <begin position="140"/>
        <end position="165"/>
    </location>
</feature>
<feature type="transmembrane region" description="Helical" evidence="1">
    <location>
        <begin position="171"/>
        <end position="189"/>
    </location>
</feature>
<organism evidence="2 3">
    <name type="scientific">Vagococcus fluvialis bH819</name>
    <dbReference type="NCBI Taxonomy" id="1255619"/>
    <lineage>
        <taxon>Bacteria</taxon>
        <taxon>Bacillati</taxon>
        <taxon>Bacillota</taxon>
        <taxon>Bacilli</taxon>
        <taxon>Lactobacillales</taxon>
        <taxon>Enterococcaceae</taxon>
        <taxon>Vagococcus</taxon>
    </lineage>
</organism>
<name>A0A1X6WKF6_9ENTE</name>
<evidence type="ECO:0008006" key="4">
    <source>
        <dbReference type="Google" id="ProtNLM"/>
    </source>
</evidence>
<dbReference type="Pfam" id="PF04854">
    <property type="entry name" value="DUF624"/>
    <property type="match status" value="1"/>
</dbReference>
<feature type="transmembrane region" description="Helical" evidence="1">
    <location>
        <begin position="69"/>
        <end position="92"/>
    </location>
</feature>
<evidence type="ECO:0000256" key="1">
    <source>
        <dbReference type="SAM" id="Phobius"/>
    </source>
</evidence>